<dbReference type="EMBL" id="AGNL01007674">
    <property type="protein sequence ID" value="EJK71083.1"/>
    <property type="molecule type" value="Genomic_DNA"/>
</dbReference>
<evidence type="ECO:0000256" key="1">
    <source>
        <dbReference type="ARBA" id="ARBA00001946"/>
    </source>
</evidence>
<dbReference type="Proteomes" id="UP000266841">
    <property type="component" value="Unassembled WGS sequence"/>
</dbReference>
<dbReference type="PANTHER" id="PTHR45852:SF1">
    <property type="entry name" value="SERINE_THREONINE-PROTEIN KINASE RIO2"/>
    <property type="match status" value="1"/>
</dbReference>
<dbReference type="AlphaFoldDB" id="K0SXD0"/>
<dbReference type="Gene3D" id="1.10.510.10">
    <property type="entry name" value="Transferase(Phosphotransferase) domain 1"/>
    <property type="match status" value="1"/>
</dbReference>
<dbReference type="SMART" id="SM00090">
    <property type="entry name" value="RIO"/>
    <property type="match status" value="1"/>
</dbReference>
<dbReference type="GO" id="GO:0005829">
    <property type="term" value="C:cytosol"/>
    <property type="evidence" value="ECO:0007669"/>
    <property type="project" value="TreeGrafter"/>
</dbReference>
<evidence type="ECO:0000256" key="5">
    <source>
        <dbReference type="ARBA" id="ARBA00022679"/>
    </source>
</evidence>
<evidence type="ECO:0000259" key="16">
    <source>
        <dbReference type="SMART" id="SM00090"/>
    </source>
</evidence>
<dbReference type="SUPFAM" id="SSF46785">
    <property type="entry name" value="Winged helix' DNA-binding domain"/>
    <property type="match status" value="1"/>
</dbReference>
<organism evidence="17 18">
    <name type="scientific">Thalassiosira oceanica</name>
    <name type="common">Marine diatom</name>
    <dbReference type="NCBI Taxonomy" id="159749"/>
    <lineage>
        <taxon>Eukaryota</taxon>
        <taxon>Sar</taxon>
        <taxon>Stramenopiles</taxon>
        <taxon>Ochrophyta</taxon>
        <taxon>Bacillariophyta</taxon>
        <taxon>Coscinodiscophyceae</taxon>
        <taxon>Thalassiosirophycidae</taxon>
        <taxon>Thalassiosirales</taxon>
        <taxon>Thalassiosiraceae</taxon>
        <taxon>Thalassiosira</taxon>
    </lineage>
</organism>
<comment type="cofactor">
    <cofactor evidence="1">
        <name>Mg(2+)</name>
        <dbReference type="ChEBI" id="CHEBI:18420"/>
    </cofactor>
</comment>
<dbReference type="OMA" id="RETEHEC"/>
<evidence type="ECO:0000256" key="2">
    <source>
        <dbReference type="ARBA" id="ARBA00009196"/>
    </source>
</evidence>
<dbReference type="InterPro" id="IPR000687">
    <property type="entry name" value="RIO_kinase"/>
</dbReference>
<keyword evidence="5" id="KW-0808">Transferase</keyword>
<dbReference type="InterPro" id="IPR030484">
    <property type="entry name" value="Rio2"/>
</dbReference>
<keyword evidence="6" id="KW-0479">Metal-binding</keyword>
<feature type="domain" description="RIO kinase" evidence="16">
    <location>
        <begin position="65"/>
        <end position="389"/>
    </location>
</feature>
<keyword evidence="4" id="KW-0723">Serine/threonine-protein kinase</keyword>
<dbReference type="FunFam" id="3.30.200.20:FF:000052">
    <property type="entry name" value="Serine/threonine-protein kinase RIO2"/>
    <property type="match status" value="1"/>
</dbReference>
<dbReference type="PANTHER" id="PTHR45852">
    <property type="entry name" value="SER/THR-PROTEIN KINASE RIO2"/>
    <property type="match status" value="1"/>
</dbReference>
<dbReference type="eggNOG" id="KOG2268">
    <property type="taxonomic scope" value="Eukaryota"/>
</dbReference>
<feature type="region of interest" description="Disordered" evidence="15">
    <location>
        <begin position="457"/>
        <end position="525"/>
    </location>
</feature>
<dbReference type="GO" id="GO:0030490">
    <property type="term" value="P:maturation of SSU-rRNA"/>
    <property type="evidence" value="ECO:0007669"/>
    <property type="project" value="TreeGrafter"/>
</dbReference>
<dbReference type="GO" id="GO:0004674">
    <property type="term" value="F:protein serine/threonine kinase activity"/>
    <property type="evidence" value="ECO:0007669"/>
    <property type="project" value="UniProtKB-KW"/>
</dbReference>
<evidence type="ECO:0000256" key="4">
    <source>
        <dbReference type="ARBA" id="ARBA00022527"/>
    </source>
</evidence>
<keyword evidence="10" id="KW-0460">Magnesium</keyword>
<dbReference type="InterPro" id="IPR015285">
    <property type="entry name" value="RIO2_wHTH_N"/>
</dbReference>
<dbReference type="InterPro" id="IPR018934">
    <property type="entry name" value="RIO_dom"/>
</dbReference>
<evidence type="ECO:0000256" key="8">
    <source>
        <dbReference type="ARBA" id="ARBA00022777"/>
    </source>
</evidence>
<proteinExistence type="inferred from homology"/>
<name>K0SXD0_THAOC</name>
<feature type="compositionally biased region" description="Basic and acidic residues" evidence="15">
    <location>
        <begin position="474"/>
        <end position="483"/>
    </location>
</feature>
<accession>K0SXD0</accession>
<gene>
    <name evidence="17" type="ORF">THAOC_07514</name>
</gene>
<evidence type="ECO:0000256" key="11">
    <source>
        <dbReference type="ARBA" id="ARBA00047899"/>
    </source>
</evidence>
<dbReference type="Pfam" id="PF09202">
    <property type="entry name" value="Rio2_N"/>
    <property type="match status" value="1"/>
</dbReference>
<evidence type="ECO:0000256" key="6">
    <source>
        <dbReference type="ARBA" id="ARBA00022723"/>
    </source>
</evidence>
<evidence type="ECO:0000256" key="15">
    <source>
        <dbReference type="SAM" id="MobiDB-lite"/>
    </source>
</evidence>
<evidence type="ECO:0000256" key="10">
    <source>
        <dbReference type="ARBA" id="ARBA00022842"/>
    </source>
</evidence>
<dbReference type="InterPro" id="IPR011009">
    <property type="entry name" value="Kinase-like_dom_sf"/>
</dbReference>
<keyword evidence="7" id="KW-0547">Nucleotide-binding</keyword>
<dbReference type="EC" id="2.7.11.1" evidence="3"/>
<dbReference type="GO" id="GO:0030688">
    <property type="term" value="C:preribosome, small subunit precursor"/>
    <property type="evidence" value="ECO:0007669"/>
    <property type="project" value="TreeGrafter"/>
</dbReference>
<evidence type="ECO:0000256" key="7">
    <source>
        <dbReference type="ARBA" id="ARBA00022741"/>
    </source>
</evidence>
<comment type="similarity">
    <text evidence="2">Belongs to the protein kinase superfamily. RIO-type Ser/Thr kinase family.</text>
</comment>
<comment type="catalytic activity">
    <reaction evidence="12">
        <text>L-seryl-[protein] + ATP = O-phospho-L-seryl-[protein] + ADP + H(+)</text>
        <dbReference type="Rhea" id="RHEA:17989"/>
        <dbReference type="Rhea" id="RHEA-COMP:9863"/>
        <dbReference type="Rhea" id="RHEA-COMP:11604"/>
        <dbReference type="ChEBI" id="CHEBI:15378"/>
        <dbReference type="ChEBI" id="CHEBI:29999"/>
        <dbReference type="ChEBI" id="CHEBI:30616"/>
        <dbReference type="ChEBI" id="CHEBI:83421"/>
        <dbReference type="ChEBI" id="CHEBI:456216"/>
        <dbReference type="EC" id="2.7.11.1"/>
    </reaction>
</comment>
<evidence type="ECO:0000256" key="13">
    <source>
        <dbReference type="ARBA" id="ARBA00068353"/>
    </source>
</evidence>
<comment type="catalytic activity">
    <reaction evidence="11">
        <text>L-threonyl-[protein] + ATP = O-phospho-L-threonyl-[protein] + ADP + H(+)</text>
        <dbReference type="Rhea" id="RHEA:46608"/>
        <dbReference type="Rhea" id="RHEA-COMP:11060"/>
        <dbReference type="Rhea" id="RHEA-COMP:11605"/>
        <dbReference type="ChEBI" id="CHEBI:15378"/>
        <dbReference type="ChEBI" id="CHEBI:30013"/>
        <dbReference type="ChEBI" id="CHEBI:30616"/>
        <dbReference type="ChEBI" id="CHEBI:61977"/>
        <dbReference type="ChEBI" id="CHEBI:456216"/>
        <dbReference type="EC" id="2.7.11.1"/>
    </reaction>
</comment>
<dbReference type="Gene3D" id="3.30.200.20">
    <property type="entry name" value="Phosphorylase Kinase, domain 1"/>
    <property type="match status" value="1"/>
</dbReference>
<comment type="caution">
    <text evidence="17">The sequence shown here is derived from an EMBL/GenBank/DDBJ whole genome shotgun (WGS) entry which is preliminary data.</text>
</comment>
<keyword evidence="9" id="KW-0067">ATP-binding</keyword>
<dbReference type="GO" id="GO:0005524">
    <property type="term" value="F:ATP binding"/>
    <property type="evidence" value="ECO:0007669"/>
    <property type="project" value="UniProtKB-KW"/>
</dbReference>
<evidence type="ECO:0000313" key="18">
    <source>
        <dbReference type="Proteomes" id="UP000266841"/>
    </source>
</evidence>
<reference evidence="17 18" key="1">
    <citation type="journal article" date="2012" name="Genome Biol.">
        <title>Genome and low-iron response of an oceanic diatom adapted to chronic iron limitation.</title>
        <authorList>
            <person name="Lommer M."/>
            <person name="Specht M."/>
            <person name="Roy A.S."/>
            <person name="Kraemer L."/>
            <person name="Andreson R."/>
            <person name="Gutowska M.A."/>
            <person name="Wolf J."/>
            <person name="Bergner S.V."/>
            <person name="Schilhabel M.B."/>
            <person name="Klostermeier U.C."/>
            <person name="Beiko R.G."/>
            <person name="Rosenstiel P."/>
            <person name="Hippler M."/>
            <person name="Laroche J."/>
        </authorList>
    </citation>
    <scope>NUCLEOTIDE SEQUENCE [LARGE SCALE GENOMIC DNA]</scope>
    <source>
        <strain evidence="17 18">CCMP1005</strain>
    </source>
</reference>
<dbReference type="Pfam" id="PF01163">
    <property type="entry name" value="RIO1"/>
    <property type="match status" value="2"/>
</dbReference>
<evidence type="ECO:0000256" key="12">
    <source>
        <dbReference type="ARBA" id="ARBA00048679"/>
    </source>
</evidence>
<sequence>MKLDPTVMRTMNKQDFRVLAAVETGMKGHSLVPVALVTSIANLRHGGTNKVISSLLRDKLLSHDQSCGYDGYRLTNSGYDILALHNLKSRGIIAGIGDKIGTGKESDVYIAITPQNTQIVLKFHRLGRTSFRDVKKKRDYFMVNALSKNKKQGTQYRSLPNSWLFLSRTSALKEYAFMKALYDVDYPTPKPIGQNRHIVAMGLVRGVPLYQLNSNRVSAEQAQSIFEQSAVLAGRLAQHGLVHCDLNEFNLMVDLSGIQAKIARCGKDDGSTLDGEKDWEDDGTEHYVRHSGLSVKNKGALSSHGPLQKHCMDGTGEIITEKPPEPTELLENGEPKPIVTLIDFPQMVSTRHPNARELYERDVVCLKTFFGKKLRCFVEGEADLTGIMPTWEELIAEGGDLDVTGDDDATLGSKVSLVSKAQHRLDEELKASGYSKADAARDSELAYYEAHQHINRDLDVVEDVDESDEEESVEEKSSSREESNLVSEQEDSTEVPQLVNMDGFDVESRKGDTGDGISISGMSRE</sequence>
<dbReference type="CDD" id="cd05144">
    <property type="entry name" value="RIO2_C"/>
    <property type="match status" value="1"/>
</dbReference>
<keyword evidence="8" id="KW-0418">Kinase</keyword>
<evidence type="ECO:0000313" key="17">
    <source>
        <dbReference type="EMBL" id="EJK71083.1"/>
    </source>
</evidence>
<dbReference type="SUPFAM" id="SSF56112">
    <property type="entry name" value="Protein kinase-like (PK-like)"/>
    <property type="match status" value="1"/>
</dbReference>
<evidence type="ECO:0000256" key="9">
    <source>
        <dbReference type="ARBA" id="ARBA00022840"/>
    </source>
</evidence>
<feature type="compositionally biased region" description="Acidic residues" evidence="15">
    <location>
        <begin position="460"/>
        <end position="473"/>
    </location>
</feature>
<dbReference type="Gene3D" id="1.10.10.10">
    <property type="entry name" value="Winged helix-like DNA-binding domain superfamily/Winged helix DNA-binding domain"/>
    <property type="match status" value="1"/>
</dbReference>
<protein>
    <recommendedName>
        <fullName evidence="13">Serine/threonine-protein kinase RIO2</fullName>
        <ecNumber evidence="3">2.7.11.1</ecNumber>
    </recommendedName>
    <alternativeName>
        <fullName evidence="14">Serine/threonine-protein kinase rio2</fullName>
    </alternativeName>
</protein>
<dbReference type="InterPro" id="IPR036388">
    <property type="entry name" value="WH-like_DNA-bd_sf"/>
</dbReference>
<evidence type="ECO:0000256" key="3">
    <source>
        <dbReference type="ARBA" id="ARBA00012513"/>
    </source>
</evidence>
<dbReference type="GO" id="GO:0046872">
    <property type="term" value="F:metal ion binding"/>
    <property type="evidence" value="ECO:0007669"/>
    <property type="project" value="UniProtKB-KW"/>
</dbReference>
<dbReference type="OrthoDB" id="10258631at2759"/>
<dbReference type="GO" id="GO:0005634">
    <property type="term" value="C:nucleus"/>
    <property type="evidence" value="ECO:0007669"/>
    <property type="project" value="TreeGrafter"/>
</dbReference>
<dbReference type="FunFam" id="1.10.10.10:FF:000053">
    <property type="entry name" value="Serine/threonine-protein kinase RIO2"/>
    <property type="match status" value="1"/>
</dbReference>
<keyword evidence="18" id="KW-1185">Reference proteome</keyword>
<evidence type="ECO:0000256" key="14">
    <source>
        <dbReference type="ARBA" id="ARBA00068837"/>
    </source>
</evidence>
<dbReference type="InterPro" id="IPR036390">
    <property type="entry name" value="WH_DNA-bd_sf"/>
</dbReference>